<keyword evidence="8" id="KW-0808">Transferase</keyword>
<evidence type="ECO:0000256" key="11">
    <source>
        <dbReference type="ARBA" id="ARBA00022771"/>
    </source>
</evidence>
<dbReference type="PROSITE" id="PS00518">
    <property type="entry name" value="ZF_RING_1"/>
    <property type="match status" value="1"/>
</dbReference>
<evidence type="ECO:0000256" key="14">
    <source>
        <dbReference type="ARBA" id="ARBA00022927"/>
    </source>
</evidence>
<evidence type="ECO:0000256" key="12">
    <source>
        <dbReference type="ARBA" id="ARBA00022786"/>
    </source>
</evidence>
<dbReference type="Pfam" id="PF13920">
    <property type="entry name" value="zf-C3HC4_3"/>
    <property type="match status" value="1"/>
</dbReference>
<evidence type="ECO:0000256" key="16">
    <source>
        <dbReference type="ARBA" id="ARBA00023136"/>
    </source>
</evidence>
<keyword evidence="11 19" id="KW-0863">Zinc-finger</keyword>
<protein>
    <recommendedName>
        <fullName evidence="5">RING-type E3 ubiquitin transferase</fullName>
        <ecNumber evidence="5">2.3.2.27</ecNumber>
    </recommendedName>
    <alternativeName>
        <fullName evidence="18">Peroxin-10</fullName>
    </alternativeName>
</protein>
<evidence type="ECO:0000256" key="10">
    <source>
        <dbReference type="ARBA" id="ARBA00022723"/>
    </source>
</evidence>
<dbReference type="GO" id="GO:0005778">
    <property type="term" value="C:peroxisomal membrane"/>
    <property type="evidence" value="ECO:0007669"/>
    <property type="project" value="UniProtKB-SubCell"/>
</dbReference>
<comment type="catalytic activity">
    <reaction evidence="1">
        <text>S-ubiquitinyl-[E2 ubiquitin-conjugating enzyme]-L-cysteine + [acceptor protein]-L-lysine = [E2 ubiquitin-conjugating enzyme]-L-cysteine + N(6)-ubiquitinyl-[acceptor protein]-L-lysine.</text>
        <dbReference type="EC" id="2.3.2.27"/>
    </reaction>
</comment>
<dbReference type="EC" id="2.3.2.27" evidence="5"/>
<keyword evidence="9" id="KW-0812">Transmembrane</keyword>
<dbReference type="InterPro" id="IPR025654">
    <property type="entry name" value="PEX2/10"/>
</dbReference>
<organism evidence="21 22">
    <name type="scientific">Rhizopogon vinicolor AM-OR11-026</name>
    <dbReference type="NCBI Taxonomy" id="1314800"/>
    <lineage>
        <taxon>Eukaryota</taxon>
        <taxon>Fungi</taxon>
        <taxon>Dikarya</taxon>
        <taxon>Basidiomycota</taxon>
        <taxon>Agaricomycotina</taxon>
        <taxon>Agaricomycetes</taxon>
        <taxon>Agaricomycetidae</taxon>
        <taxon>Boletales</taxon>
        <taxon>Suillineae</taxon>
        <taxon>Rhizopogonaceae</taxon>
        <taxon>Rhizopogon</taxon>
    </lineage>
</organism>
<dbReference type="PANTHER" id="PTHR23350:SF0">
    <property type="entry name" value="PEROXISOME BIOGENESIS FACTOR 10"/>
    <property type="match status" value="1"/>
</dbReference>
<evidence type="ECO:0000313" key="22">
    <source>
        <dbReference type="Proteomes" id="UP000092154"/>
    </source>
</evidence>
<dbReference type="GO" id="GO:0008270">
    <property type="term" value="F:zinc ion binding"/>
    <property type="evidence" value="ECO:0007669"/>
    <property type="project" value="UniProtKB-KW"/>
</dbReference>
<evidence type="ECO:0000256" key="8">
    <source>
        <dbReference type="ARBA" id="ARBA00022679"/>
    </source>
</evidence>
<evidence type="ECO:0000256" key="13">
    <source>
        <dbReference type="ARBA" id="ARBA00022833"/>
    </source>
</evidence>
<feature type="domain" description="RING-type" evidence="20">
    <location>
        <begin position="301"/>
        <end position="339"/>
    </location>
</feature>
<evidence type="ECO:0000256" key="6">
    <source>
        <dbReference type="ARBA" id="ARBA00022448"/>
    </source>
</evidence>
<dbReference type="GO" id="GO:0016567">
    <property type="term" value="P:protein ubiquitination"/>
    <property type="evidence" value="ECO:0007669"/>
    <property type="project" value="UniProtKB-ARBA"/>
</dbReference>
<keyword evidence="6" id="KW-0813">Transport</keyword>
<evidence type="ECO:0000256" key="1">
    <source>
        <dbReference type="ARBA" id="ARBA00000900"/>
    </source>
</evidence>
<evidence type="ECO:0000256" key="19">
    <source>
        <dbReference type="PROSITE-ProRule" id="PRU00175"/>
    </source>
</evidence>
<evidence type="ECO:0000256" key="3">
    <source>
        <dbReference type="ARBA" id="ARBA00004906"/>
    </source>
</evidence>
<dbReference type="GO" id="GO:0016562">
    <property type="term" value="P:protein import into peroxisome matrix, receptor recycling"/>
    <property type="evidence" value="ECO:0007669"/>
    <property type="project" value="UniProtKB-ARBA"/>
</dbReference>
<dbReference type="AlphaFoldDB" id="A0A1B7NFF6"/>
<evidence type="ECO:0000256" key="9">
    <source>
        <dbReference type="ARBA" id="ARBA00022692"/>
    </source>
</evidence>
<name>A0A1B7NFF6_9AGAM</name>
<dbReference type="InterPro" id="IPR013083">
    <property type="entry name" value="Znf_RING/FYVE/PHD"/>
</dbReference>
<evidence type="ECO:0000256" key="2">
    <source>
        <dbReference type="ARBA" id="ARBA00004585"/>
    </source>
</evidence>
<keyword evidence="10" id="KW-0479">Metal-binding</keyword>
<keyword evidence="7" id="KW-0962">Peroxisome biogenesis</keyword>
<dbReference type="InterPro" id="IPR017907">
    <property type="entry name" value="Znf_RING_CS"/>
</dbReference>
<sequence length="353" mass="39942">MDYVLYVVESRRISITIELARKESEFTILNMSISRLPDLPAFPDAQQAQIIRANQRDLFHVSSLREQAESVLRSWLGTRWLTRWDKEVELVVKLIYYGLSVGRAIQTLGEEYTDIWEYSSDGRAPSRSLGAALILLPTLPSYVLARWGSQLNAVSPRVGESLKVLQVCLEVATEINLAMFYLRGSYYDLVKRLLGIRHLSSIPENPHVRPPSYSLLGILIAIRLLHRLITFLRSRTQTASEKFSGKRSLDSMNEMFIDDRPVSTLLGVSASESEVKPAEEDENTILDVTLIPPHLRAGRTCTLCLEERTDSCATECGHLFCWGCIVGWGREKAECPLCRQALSLTRLLPIYNL</sequence>
<dbReference type="STRING" id="1314800.A0A1B7NFF6"/>
<keyword evidence="16" id="KW-0472">Membrane</keyword>
<comment type="subcellular location">
    <subcellularLocation>
        <location evidence="2">Peroxisome membrane</location>
        <topology evidence="2">Multi-pass membrane protein</topology>
    </subcellularLocation>
</comment>
<dbReference type="Proteomes" id="UP000092154">
    <property type="component" value="Unassembled WGS sequence"/>
</dbReference>
<evidence type="ECO:0000259" key="20">
    <source>
        <dbReference type="PROSITE" id="PS50089"/>
    </source>
</evidence>
<dbReference type="PROSITE" id="PS50089">
    <property type="entry name" value="ZF_RING_2"/>
    <property type="match status" value="1"/>
</dbReference>
<evidence type="ECO:0000256" key="15">
    <source>
        <dbReference type="ARBA" id="ARBA00022989"/>
    </source>
</evidence>
<accession>A0A1B7NFF6</accession>
<dbReference type="SUPFAM" id="SSF57850">
    <property type="entry name" value="RING/U-box"/>
    <property type="match status" value="1"/>
</dbReference>
<comment type="pathway">
    <text evidence="3">Protein modification; protein ubiquitination.</text>
</comment>
<evidence type="ECO:0000313" key="21">
    <source>
        <dbReference type="EMBL" id="OAX43602.1"/>
    </source>
</evidence>
<dbReference type="FunCoup" id="A0A1B7NFF6">
    <property type="interactions" value="47"/>
</dbReference>
<keyword evidence="13" id="KW-0862">Zinc</keyword>
<dbReference type="OrthoDB" id="6270329at2759"/>
<keyword evidence="15" id="KW-1133">Transmembrane helix</keyword>
<dbReference type="InterPro" id="IPR006845">
    <property type="entry name" value="Pex_N"/>
</dbReference>
<dbReference type="Gene3D" id="3.30.40.10">
    <property type="entry name" value="Zinc/RING finger domain, C3HC4 (zinc finger)"/>
    <property type="match status" value="1"/>
</dbReference>
<dbReference type="InterPro" id="IPR001841">
    <property type="entry name" value="Znf_RING"/>
</dbReference>
<evidence type="ECO:0000256" key="7">
    <source>
        <dbReference type="ARBA" id="ARBA00022593"/>
    </source>
</evidence>
<comment type="similarity">
    <text evidence="4">Belongs to the pex2/pex10/pex12 family.</text>
</comment>
<dbReference type="PANTHER" id="PTHR23350">
    <property type="entry name" value="PEROXISOME ASSEMBLY PROTEIN 10"/>
    <property type="match status" value="1"/>
</dbReference>
<dbReference type="CDD" id="cd16527">
    <property type="entry name" value="RING-HC_PEX10"/>
    <property type="match status" value="1"/>
</dbReference>
<evidence type="ECO:0000256" key="4">
    <source>
        <dbReference type="ARBA" id="ARBA00008704"/>
    </source>
</evidence>
<dbReference type="Pfam" id="PF04757">
    <property type="entry name" value="Pex2_Pex12"/>
    <property type="match status" value="1"/>
</dbReference>
<keyword evidence="17" id="KW-0576">Peroxisome</keyword>
<gene>
    <name evidence="21" type="ORF">K503DRAFT_107179</name>
</gene>
<keyword evidence="14" id="KW-0653">Protein transport</keyword>
<dbReference type="SMART" id="SM00184">
    <property type="entry name" value="RING"/>
    <property type="match status" value="1"/>
</dbReference>
<keyword evidence="22" id="KW-1185">Reference proteome</keyword>
<keyword evidence="12" id="KW-0833">Ubl conjugation pathway</keyword>
<dbReference type="GO" id="GO:0061630">
    <property type="term" value="F:ubiquitin protein ligase activity"/>
    <property type="evidence" value="ECO:0007669"/>
    <property type="project" value="UniProtKB-EC"/>
</dbReference>
<dbReference type="EMBL" id="KV448135">
    <property type="protein sequence ID" value="OAX43602.1"/>
    <property type="molecule type" value="Genomic_DNA"/>
</dbReference>
<evidence type="ECO:0000256" key="5">
    <source>
        <dbReference type="ARBA" id="ARBA00012483"/>
    </source>
</evidence>
<evidence type="ECO:0000256" key="17">
    <source>
        <dbReference type="ARBA" id="ARBA00023140"/>
    </source>
</evidence>
<reference evidence="21 22" key="1">
    <citation type="submission" date="2016-06" db="EMBL/GenBank/DDBJ databases">
        <title>Comparative genomics of the ectomycorrhizal sister species Rhizopogon vinicolor and Rhizopogon vesiculosus (Basidiomycota: Boletales) reveals a divergence of the mating type B locus.</title>
        <authorList>
            <consortium name="DOE Joint Genome Institute"/>
            <person name="Mujic A.B."/>
            <person name="Kuo A."/>
            <person name="Tritt A."/>
            <person name="Lipzen A."/>
            <person name="Chen C."/>
            <person name="Johnson J."/>
            <person name="Sharma A."/>
            <person name="Barry K."/>
            <person name="Grigoriev I.V."/>
            <person name="Spatafora J.W."/>
        </authorList>
    </citation>
    <scope>NUCLEOTIDE SEQUENCE [LARGE SCALE GENOMIC DNA]</scope>
    <source>
        <strain evidence="21 22">AM-OR11-026</strain>
    </source>
</reference>
<evidence type="ECO:0000256" key="18">
    <source>
        <dbReference type="ARBA" id="ARBA00041230"/>
    </source>
</evidence>
<proteinExistence type="inferred from homology"/>
<dbReference type="InParanoid" id="A0A1B7NFF6"/>